<feature type="domain" description="OmpR/PhoB-type" evidence="4">
    <location>
        <begin position="32"/>
        <end position="106"/>
    </location>
</feature>
<dbReference type="GO" id="GO:0000160">
    <property type="term" value="P:phosphorelay signal transduction system"/>
    <property type="evidence" value="ECO:0007669"/>
    <property type="project" value="InterPro"/>
</dbReference>
<dbReference type="Proteomes" id="UP000302163">
    <property type="component" value="Chromosome"/>
</dbReference>
<evidence type="ECO:0000313" key="5">
    <source>
        <dbReference type="EMBL" id="QCT20885.1"/>
    </source>
</evidence>
<dbReference type="InterPro" id="IPR001867">
    <property type="entry name" value="OmpR/PhoB-type_DNA-bd"/>
</dbReference>
<dbReference type="InterPro" id="IPR036388">
    <property type="entry name" value="WH-like_DNA-bd_sf"/>
</dbReference>
<evidence type="ECO:0000313" key="6">
    <source>
        <dbReference type="Proteomes" id="UP000302163"/>
    </source>
</evidence>
<evidence type="ECO:0000256" key="1">
    <source>
        <dbReference type="ARBA" id="ARBA00023125"/>
    </source>
</evidence>
<dbReference type="OrthoDB" id="7003224at2"/>
<dbReference type="Gene3D" id="1.10.10.10">
    <property type="entry name" value="Winged helix-like DNA-binding domain superfamily/Winged helix DNA-binding domain"/>
    <property type="match status" value="1"/>
</dbReference>
<dbReference type="AlphaFoldDB" id="A0A4P8YJG9"/>
<proteinExistence type="predicted"/>
<gene>
    <name evidence="5" type="ORF">FEM41_15140</name>
</gene>
<feature type="transmembrane region" description="Helical" evidence="3">
    <location>
        <begin position="168"/>
        <end position="194"/>
    </location>
</feature>
<dbReference type="EMBL" id="CP040428">
    <property type="protein sequence ID" value="QCT20885.1"/>
    <property type="molecule type" value="Genomic_DNA"/>
</dbReference>
<dbReference type="GO" id="GO:0006355">
    <property type="term" value="P:regulation of DNA-templated transcription"/>
    <property type="evidence" value="ECO:0007669"/>
    <property type="project" value="InterPro"/>
</dbReference>
<name>A0A4P8YJG9_9ENTR</name>
<keyword evidence="6" id="KW-1185">Reference proteome</keyword>
<protein>
    <submittedName>
        <fullName evidence="5">Transcriptional regulator</fullName>
    </submittedName>
</protein>
<accession>A0A4P8YJG9</accession>
<dbReference type="SMART" id="SM00862">
    <property type="entry name" value="Trans_reg_C"/>
    <property type="match status" value="1"/>
</dbReference>
<organism evidence="5 6">
    <name type="scientific">Jejubacter calystegiae</name>
    <dbReference type="NCBI Taxonomy" id="2579935"/>
    <lineage>
        <taxon>Bacteria</taxon>
        <taxon>Pseudomonadati</taxon>
        <taxon>Pseudomonadota</taxon>
        <taxon>Gammaproteobacteria</taxon>
        <taxon>Enterobacterales</taxon>
        <taxon>Enterobacteriaceae</taxon>
        <taxon>Jejubacter</taxon>
    </lineage>
</organism>
<dbReference type="GO" id="GO:0003677">
    <property type="term" value="F:DNA binding"/>
    <property type="evidence" value="ECO:0007669"/>
    <property type="project" value="UniProtKB-KW"/>
</dbReference>
<reference evidence="5 6" key="1">
    <citation type="submission" date="2019-05" db="EMBL/GenBank/DDBJ databases">
        <title>Complete genome sequence of Izhakiella calystegiae KSNA2, an endophyte isolated from beach morning glory (Calystegia soldanella).</title>
        <authorList>
            <person name="Jiang L."/>
            <person name="Jeong J.C."/>
            <person name="Kim C.Y."/>
            <person name="Kim D.H."/>
            <person name="Kim S.W."/>
            <person name="Lee j."/>
        </authorList>
    </citation>
    <scope>NUCLEOTIDE SEQUENCE [LARGE SCALE GENOMIC DNA]</scope>
    <source>
        <strain evidence="5 6">KSNA2</strain>
    </source>
</reference>
<sequence length="195" mass="21941">MNGLKFNEGKTFLLDKNVMFLPSKRRLVSKDNRVVELTENNYRFLSLLLTGETDKQAIIDFVWQEQNGSVSESSYYGQLYLLRKALTACGLAESLIKTIPRKGVRYTGTVKEVVIDSNTTDEKEVSETLSGAVEAESGQEELHGKAEAGDRPASEQRASVEWYQSRSWNAFVSVLAVIAVCWITTLIFVFLFLLK</sequence>
<dbReference type="InterPro" id="IPR016032">
    <property type="entry name" value="Sig_transdc_resp-reg_C-effctor"/>
</dbReference>
<feature type="compositionally biased region" description="Basic and acidic residues" evidence="2">
    <location>
        <begin position="140"/>
        <end position="153"/>
    </location>
</feature>
<evidence type="ECO:0000256" key="2">
    <source>
        <dbReference type="SAM" id="MobiDB-lite"/>
    </source>
</evidence>
<dbReference type="KEGG" id="izh:FEM41_15140"/>
<feature type="region of interest" description="Disordered" evidence="2">
    <location>
        <begin position="134"/>
        <end position="153"/>
    </location>
</feature>
<keyword evidence="3" id="KW-0472">Membrane</keyword>
<evidence type="ECO:0000256" key="3">
    <source>
        <dbReference type="SAM" id="Phobius"/>
    </source>
</evidence>
<dbReference type="RefSeq" id="WP_138096913.1">
    <property type="nucleotide sequence ID" value="NZ_CP040428.1"/>
</dbReference>
<keyword evidence="1" id="KW-0238">DNA-binding</keyword>
<keyword evidence="3" id="KW-1133">Transmembrane helix</keyword>
<evidence type="ECO:0000259" key="4">
    <source>
        <dbReference type="SMART" id="SM00862"/>
    </source>
</evidence>
<keyword evidence="3" id="KW-0812">Transmembrane</keyword>
<dbReference type="SUPFAM" id="SSF46894">
    <property type="entry name" value="C-terminal effector domain of the bipartite response regulators"/>
    <property type="match status" value="1"/>
</dbReference>